<feature type="transmembrane region" description="Helical" evidence="2">
    <location>
        <begin position="477"/>
        <end position="502"/>
    </location>
</feature>
<feature type="compositionally biased region" description="Basic and acidic residues" evidence="1">
    <location>
        <begin position="1168"/>
        <end position="1188"/>
    </location>
</feature>
<feature type="compositionally biased region" description="Basic and acidic residues" evidence="1">
    <location>
        <begin position="1213"/>
        <end position="1226"/>
    </location>
</feature>
<dbReference type="PANTHER" id="PTHR31145:SF6">
    <property type="entry name" value="INTEGRAL MEMBRANE PROTEIN (AFU_ORTHOLOGUE AFUA_7G01610)"/>
    <property type="match status" value="1"/>
</dbReference>
<protein>
    <recommendedName>
        <fullName evidence="4">TRP C-terminal domain-containing protein</fullName>
    </recommendedName>
</protein>
<keyword evidence="2" id="KW-0812">Transmembrane</keyword>
<dbReference type="GO" id="GO:0016020">
    <property type="term" value="C:membrane"/>
    <property type="evidence" value="ECO:0007669"/>
    <property type="project" value="TreeGrafter"/>
</dbReference>
<keyword evidence="3" id="KW-0732">Signal</keyword>
<dbReference type="InterPro" id="IPR040241">
    <property type="entry name" value="TRP_Flc/Pkd2-like"/>
</dbReference>
<feature type="signal peptide" evidence="3">
    <location>
        <begin position="1"/>
        <end position="29"/>
    </location>
</feature>
<evidence type="ECO:0000259" key="4">
    <source>
        <dbReference type="Pfam" id="PF06011"/>
    </source>
</evidence>
<feature type="compositionally biased region" description="Low complexity" evidence="1">
    <location>
        <begin position="45"/>
        <end position="59"/>
    </location>
</feature>
<dbReference type="PANTHER" id="PTHR31145">
    <property type="entry name" value="INTEGRAL MEMBRANE PROTEIN (AFU_ORTHOLOGUE AFUA_7G01610)"/>
    <property type="match status" value="1"/>
</dbReference>
<feature type="transmembrane region" description="Helical" evidence="2">
    <location>
        <begin position="720"/>
        <end position="742"/>
    </location>
</feature>
<feature type="domain" description="TRP C-terminal" evidence="4">
    <location>
        <begin position="361"/>
        <end position="747"/>
    </location>
</feature>
<evidence type="ECO:0000256" key="2">
    <source>
        <dbReference type="SAM" id="Phobius"/>
    </source>
</evidence>
<dbReference type="RefSeq" id="XP_025364459.1">
    <property type="nucleotide sequence ID" value="XM_025509060.1"/>
</dbReference>
<dbReference type="EMBL" id="KZ819663">
    <property type="protein sequence ID" value="PWN29847.1"/>
    <property type="molecule type" value="Genomic_DNA"/>
</dbReference>
<sequence length="1254" mass="134370">MRRRLVHPLLIAASSLLLLLLLLLQSAYAQQPVSTDYITVTNPASSSSSAIGASTPSGSLNDGSVARQSTTPASNTPGATGTPVGDAMTAVPTLDLASSSMVPYVLQRPAPSSKSVRTTRPRVQTYFTGCTDDDVNLVAADQRINISAVYTQFDNTSNARHLGDQYPYTEGVLRIVGVGAVDSLSYGAANGTFSAVQVQSRFLTFNIFSNYTYLCDELYPTGPDSVNNLTSHASCTYGPGTVAFGVDVPLNSTYPMGTIWTRVMLVDASTPPQAIACIQVPVSRYDEERWYWSFFLWLPIALFIGFFVTVSMARALTAATMRARAFKNRAREGKAPSFLRDHLNPVILSALSGQGMVLSPALLRYSTPGCWEILFQLQFIAAIAMMSVRWPDFSYPFFAQASWASLVGNVTIIERTVTNALATNASLPTGDVGSQFGNVSSPLYLNSSAPQSLINLNGSFTGIPAFAHMIGLGAEDLFGTCLAIWLLIIAVFVVVAVAGWIIDSIAVTASKIKQNREDGGIEYHSPNIKAHAQRSQRSPQLHFAALHGNIVRALAMFHLPITIFSVYSFANAADHSTKTVALGIVSFVIISVCLPIWLLFRIGSSPTRKLYDDIETLLALGPVYNIYSPGSQMFWAVSFAYSLIVGLVVGAGYRSGSAQAIVLLVIELLLALATNLWLPWGEGAMMGPISFMTSVLRVLTAVLVILLTPIVGFSTQAVSWVTYVVLVLQGIFFAGATIIFAFKLLEAFVRLVARVPYDEGVNARSGGTGGALRQIRRRRDKVLRLNDPTSRKHKRGGSSSSSIMLADAPRTRPSSYVGTPGSTTKGLGGGTPGAIALTRSRHASFASYLDYGNAAPSVMSPQNGVYSPFYDDHDDAGGIMTAMPPTTAGKTAAGPGSAFAQQGFHRVGGGRATDNDPYSTSSTAFAAQFAHPSPQGAGTKRQGPHAHLEDDDDDDDPWAGTWGTSTLSTQHGPWNGVVKMQAALAAMRERLTGQRSNTMKSRRRHDVAAEEEEQDEDPVVPGSGGFEVIRKARPGGQAQQQQQRQTPHQREPSWKDHNDEPMGSTAMAAATSLSRPNSMHGIRSEAPTASRTVLASSTDTAPRPRSPPTSSISAAPPMLELRHLTGSSSTDSAKPVQPSSNASRPTSLQSSSALGILSADMQRAASLRGHDDAEEDARRRRNADEDRFWLPPNRGGNGAGGEGVIHAHHAQPVRHEGAERRPRSGEEEGGEWDVMGMGSPRARPMSAKVEMMEQ</sequence>
<dbReference type="Proteomes" id="UP000245884">
    <property type="component" value="Unassembled WGS sequence"/>
</dbReference>
<dbReference type="InterPro" id="IPR010308">
    <property type="entry name" value="TRP_C"/>
</dbReference>
<feature type="transmembrane region" description="Helical" evidence="2">
    <location>
        <begin position="290"/>
        <end position="317"/>
    </location>
</feature>
<feature type="transmembrane region" description="Helical" evidence="2">
    <location>
        <begin position="633"/>
        <end position="653"/>
    </location>
</feature>
<feature type="compositionally biased region" description="Polar residues" evidence="1">
    <location>
        <begin position="812"/>
        <end position="825"/>
    </location>
</feature>
<feature type="transmembrane region" description="Helical" evidence="2">
    <location>
        <begin position="550"/>
        <end position="569"/>
    </location>
</feature>
<keyword evidence="2" id="KW-0472">Membrane</keyword>
<feature type="transmembrane region" description="Helical" evidence="2">
    <location>
        <begin position="660"/>
        <end position="678"/>
    </location>
</feature>
<feature type="compositionally biased region" description="Basic and acidic residues" evidence="1">
    <location>
        <begin position="1048"/>
        <end position="1060"/>
    </location>
</feature>
<dbReference type="GO" id="GO:0055085">
    <property type="term" value="P:transmembrane transport"/>
    <property type="evidence" value="ECO:0007669"/>
    <property type="project" value="TreeGrafter"/>
</dbReference>
<dbReference type="Pfam" id="PF06011">
    <property type="entry name" value="TRP"/>
    <property type="match status" value="1"/>
</dbReference>
<dbReference type="OrthoDB" id="5312224at2759"/>
<dbReference type="STRING" id="1569628.A0A316UX07"/>
<organism evidence="5 6">
    <name type="scientific">Jaminaea rosea</name>
    <dbReference type="NCBI Taxonomy" id="1569628"/>
    <lineage>
        <taxon>Eukaryota</taxon>
        <taxon>Fungi</taxon>
        <taxon>Dikarya</taxon>
        <taxon>Basidiomycota</taxon>
        <taxon>Ustilaginomycotina</taxon>
        <taxon>Exobasidiomycetes</taxon>
        <taxon>Microstromatales</taxon>
        <taxon>Microstromatales incertae sedis</taxon>
        <taxon>Jaminaea</taxon>
    </lineage>
</organism>
<gene>
    <name evidence="5" type="ORF">BDZ90DRAFT_278095</name>
</gene>
<feature type="region of interest" description="Disordered" evidence="1">
    <location>
        <begin position="990"/>
        <end position="1254"/>
    </location>
</feature>
<reference evidence="5 6" key="1">
    <citation type="journal article" date="2018" name="Mol. Biol. Evol.">
        <title>Broad Genomic Sampling Reveals a Smut Pathogenic Ancestry of the Fungal Clade Ustilaginomycotina.</title>
        <authorList>
            <person name="Kijpornyongpan T."/>
            <person name="Mondo S.J."/>
            <person name="Barry K."/>
            <person name="Sandor L."/>
            <person name="Lee J."/>
            <person name="Lipzen A."/>
            <person name="Pangilinan J."/>
            <person name="LaButti K."/>
            <person name="Hainaut M."/>
            <person name="Henrissat B."/>
            <person name="Grigoriev I.V."/>
            <person name="Spatafora J.W."/>
            <person name="Aime M.C."/>
        </authorList>
    </citation>
    <scope>NUCLEOTIDE SEQUENCE [LARGE SCALE GENOMIC DNA]</scope>
    <source>
        <strain evidence="5 6">MCA 5214</strain>
    </source>
</reference>
<evidence type="ECO:0000256" key="3">
    <source>
        <dbReference type="SAM" id="SignalP"/>
    </source>
</evidence>
<feature type="compositionally biased region" description="Polar residues" evidence="1">
    <location>
        <begin position="962"/>
        <end position="972"/>
    </location>
</feature>
<evidence type="ECO:0000256" key="1">
    <source>
        <dbReference type="SAM" id="MobiDB-lite"/>
    </source>
</evidence>
<feature type="compositionally biased region" description="Low complexity" evidence="1">
    <location>
        <begin position="1096"/>
        <end position="1117"/>
    </location>
</feature>
<feature type="compositionally biased region" description="Low complexity" evidence="1">
    <location>
        <begin position="1034"/>
        <end position="1046"/>
    </location>
</feature>
<dbReference type="AlphaFoldDB" id="A0A316UX07"/>
<feature type="transmembrane region" description="Helical" evidence="2">
    <location>
        <begin position="690"/>
        <end position="713"/>
    </location>
</feature>
<dbReference type="GeneID" id="37030883"/>
<keyword evidence="6" id="KW-1185">Reference proteome</keyword>
<feature type="compositionally biased region" description="Polar residues" evidence="1">
    <location>
        <begin position="1125"/>
        <end position="1153"/>
    </location>
</feature>
<feature type="transmembrane region" description="Helical" evidence="2">
    <location>
        <begin position="581"/>
        <end position="600"/>
    </location>
</feature>
<feature type="region of interest" description="Disordered" evidence="1">
    <location>
        <begin position="930"/>
        <end position="974"/>
    </location>
</feature>
<name>A0A316UX07_9BASI</name>
<evidence type="ECO:0000313" key="6">
    <source>
        <dbReference type="Proteomes" id="UP000245884"/>
    </source>
</evidence>
<feature type="region of interest" description="Disordered" evidence="1">
    <location>
        <begin position="783"/>
        <end position="829"/>
    </location>
</feature>
<feature type="compositionally biased region" description="Polar residues" evidence="1">
    <location>
        <begin position="60"/>
        <end position="79"/>
    </location>
</feature>
<accession>A0A316UX07</accession>
<evidence type="ECO:0000313" key="5">
    <source>
        <dbReference type="EMBL" id="PWN29847.1"/>
    </source>
</evidence>
<feature type="compositionally biased region" description="Acidic residues" evidence="1">
    <location>
        <begin position="1009"/>
        <end position="1018"/>
    </location>
</feature>
<feature type="region of interest" description="Disordered" evidence="1">
    <location>
        <begin position="45"/>
        <end position="87"/>
    </location>
</feature>
<proteinExistence type="predicted"/>
<feature type="chain" id="PRO_5016248460" description="TRP C-terminal domain-containing protein" evidence="3">
    <location>
        <begin position="30"/>
        <end position="1254"/>
    </location>
</feature>
<keyword evidence="2" id="KW-1133">Transmembrane helix</keyword>